<proteinExistence type="predicted"/>
<dbReference type="Gene3D" id="3.30.2310.20">
    <property type="entry name" value="RelE-like"/>
    <property type="match status" value="1"/>
</dbReference>
<reference evidence="3" key="1">
    <citation type="journal article" date="2019" name="Int. J. Syst. Evol. Microbiol.">
        <title>The Global Catalogue of Microorganisms (GCM) 10K type strain sequencing project: providing services to taxonomists for standard genome sequencing and annotation.</title>
        <authorList>
            <consortium name="The Broad Institute Genomics Platform"/>
            <consortium name="The Broad Institute Genome Sequencing Center for Infectious Disease"/>
            <person name="Wu L."/>
            <person name="Ma J."/>
        </authorList>
    </citation>
    <scope>NUCLEOTIDE SEQUENCE [LARGE SCALE GENOMIC DNA]</scope>
    <source>
        <strain evidence="3">KCTC 52490</strain>
    </source>
</reference>
<dbReference type="InterPro" id="IPR007711">
    <property type="entry name" value="HigB-1"/>
</dbReference>
<dbReference type="Proteomes" id="UP001597512">
    <property type="component" value="Unassembled WGS sequence"/>
</dbReference>
<name>A0ABW6AJV3_9BACT</name>
<dbReference type="RefSeq" id="WP_381503450.1">
    <property type="nucleotide sequence ID" value="NZ_JBHUOM010000017.1"/>
</dbReference>
<accession>A0ABW6AJV3</accession>
<dbReference type="PANTHER" id="PTHR40266:SF2">
    <property type="entry name" value="TOXIN HIGB-1"/>
    <property type="match status" value="1"/>
</dbReference>
<dbReference type="Pfam" id="PF05015">
    <property type="entry name" value="HigB-like_toxin"/>
    <property type="match status" value="1"/>
</dbReference>
<dbReference type="EMBL" id="JBHUOM010000017">
    <property type="protein sequence ID" value="MFD2935477.1"/>
    <property type="molecule type" value="Genomic_DNA"/>
</dbReference>
<gene>
    <name evidence="2" type="ORF">ACFS25_16970</name>
</gene>
<protein>
    <submittedName>
        <fullName evidence="2">Type II toxin-antitoxin system RelE/ParE family toxin</fullName>
    </submittedName>
</protein>
<feature type="compositionally biased region" description="Basic and acidic residues" evidence="1">
    <location>
        <begin position="1"/>
        <end position="13"/>
    </location>
</feature>
<dbReference type="SUPFAM" id="SSF143011">
    <property type="entry name" value="RelE-like"/>
    <property type="match status" value="1"/>
</dbReference>
<comment type="caution">
    <text evidence="2">The sequence shown here is derived from an EMBL/GenBank/DDBJ whole genome shotgun (WGS) entry which is preliminary data.</text>
</comment>
<evidence type="ECO:0000256" key="1">
    <source>
        <dbReference type="SAM" id="MobiDB-lite"/>
    </source>
</evidence>
<dbReference type="PANTHER" id="PTHR40266">
    <property type="entry name" value="TOXIN HIGB-1"/>
    <property type="match status" value="1"/>
</dbReference>
<dbReference type="InterPro" id="IPR035093">
    <property type="entry name" value="RelE/ParE_toxin_dom_sf"/>
</dbReference>
<sequence length="104" mass="11623">MPEITSLRDRQTNRTETANPPLRLFHEKDDASKLPASQLGKISLILGLLDAAVTPSDMDFPGSGLHKLSDDLKDYWAVKVSGNYRIIFKFEDEGVTGVAYLDYH</sequence>
<evidence type="ECO:0000313" key="2">
    <source>
        <dbReference type="EMBL" id="MFD2935477.1"/>
    </source>
</evidence>
<evidence type="ECO:0000313" key="3">
    <source>
        <dbReference type="Proteomes" id="UP001597512"/>
    </source>
</evidence>
<keyword evidence="3" id="KW-1185">Reference proteome</keyword>
<organism evidence="2 3">
    <name type="scientific">Spirosoma flavum</name>
    <dbReference type="NCBI Taxonomy" id="2048557"/>
    <lineage>
        <taxon>Bacteria</taxon>
        <taxon>Pseudomonadati</taxon>
        <taxon>Bacteroidota</taxon>
        <taxon>Cytophagia</taxon>
        <taxon>Cytophagales</taxon>
        <taxon>Cytophagaceae</taxon>
        <taxon>Spirosoma</taxon>
    </lineage>
</organism>
<feature type="region of interest" description="Disordered" evidence="1">
    <location>
        <begin position="1"/>
        <end position="22"/>
    </location>
</feature>